<evidence type="ECO:0000256" key="1">
    <source>
        <dbReference type="SAM" id="MobiDB-lite"/>
    </source>
</evidence>
<evidence type="ECO:0000313" key="3">
    <source>
        <dbReference type="Proteomes" id="UP000030653"/>
    </source>
</evidence>
<accession>M5FN57</accession>
<proteinExistence type="predicted"/>
<gene>
    <name evidence="2" type="ORF">DACRYDRAFT_112205</name>
</gene>
<reference evidence="2 3" key="1">
    <citation type="journal article" date="2012" name="Science">
        <title>The Paleozoic origin of enzymatic lignin decomposition reconstructed from 31 fungal genomes.</title>
        <authorList>
            <person name="Floudas D."/>
            <person name="Binder M."/>
            <person name="Riley R."/>
            <person name="Barry K."/>
            <person name="Blanchette R.A."/>
            <person name="Henrissat B."/>
            <person name="Martinez A.T."/>
            <person name="Otillar R."/>
            <person name="Spatafora J.W."/>
            <person name="Yadav J.S."/>
            <person name="Aerts A."/>
            <person name="Benoit I."/>
            <person name="Boyd A."/>
            <person name="Carlson A."/>
            <person name="Copeland A."/>
            <person name="Coutinho P.M."/>
            <person name="de Vries R.P."/>
            <person name="Ferreira P."/>
            <person name="Findley K."/>
            <person name="Foster B."/>
            <person name="Gaskell J."/>
            <person name="Glotzer D."/>
            <person name="Gorecki P."/>
            <person name="Heitman J."/>
            <person name="Hesse C."/>
            <person name="Hori C."/>
            <person name="Igarashi K."/>
            <person name="Jurgens J.A."/>
            <person name="Kallen N."/>
            <person name="Kersten P."/>
            <person name="Kohler A."/>
            <person name="Kuees U."/>
            <person name="Kumar T.K.A."/>
            <person name="Kuo A."/>
            <person name="LaButti K."/>
            <person name="Larrondo L.F."/>
            <person name="Lindquist E."/>
            <person name="Ling A."/>
            <person name="Lombard V."/>
            <person name="Lucas S."/>
            <person name="Lundell T."/>
            <person name="Martin R."/>
            <person name="McLaughlin D.J."/>
            <person name="Morgenstern I."/>
            <person name="Morin E."/>
            <person name="Murat C."/>
            <person name="Nagy L.G."/>
            <person name="Nolan M."/>
            <person name="Ohm R.A."/>
            <person name="Patyshakuliyeva A."/>
            <person name="Rokas A."/>
            <person name="Ruiz-Duenas F.J."/>
            <person name="Sabat G."/>
            <person name="Salamov A."/>
            <person name="Samejima M."/>
            <person name="Schmutz J."/>
            <person name="Slot J.C."/>
            <person name="St John F."/>
            <person name="Stenlid J."/>
            <person name="Sun H."/>
            <person name="Sun S."/>
            <person name="Syed K."/>
            <person name="Tsang A."/>
            <person name="Wiebenga A."/>
            <person name="Young D."/>
            <person name="Pisabarro A."/>
            <person name="Eastwood D.C."/>
            <person name="Martin F."/>
            <person name="Cullen D."/>
            <person name="Grigoriev I.V."/>
            <person name="Hibbett D.S."/>
        </authorList>
    </citation>
    <scope>NUCLEOTIDE SEQUENCE [LARGE SCALE GENOMIC DNA]</scope>
    <source>
        <strain evidence="2 3">DJM-731 SS1</strain>
    </source>
</reference>
<dbReference type="GeneID" id="63684432"/>
<name>M5FN57_DACPD</name>
<evidence type="ECO:0000313" key="2">
    <source>
        <dbReference type="EMBL" id="EJT96865.1"/>
    </source>
</evidence>
<dbReference type="Proteomes" id="UP000030653">
    <property type="component" value="Unassembled WGS sequence"/>
</dbReference>
<organism evidence="2 3">
    <name type="scientific">Dacryopinax primogenitus (strain DJM 731)</name>
    <name type="common">Brown rot fungus</name>
    <dbReference type="NCBI Taxonomy" id="1858805"/>
    <lineage>
        <taxon>Eukaryota</taxon>
        <taxon>Fungi</taxon>
        <taxon>Dikarya</taxon>
        <taxon>Basidiomycota</taxon>
        <taxon>Agaricomycotina</taxon>
        <taxon>Dacrymycetes</taxon>
        <taxon>Dacrymycetales</taxon>
        <taxon>Dacrymycetaceae</taxon>
        <taxon>Dacryopinax</taxon>
    </lineage>
</organism>
<dbReference type="EMBL" id="JH795879">
    <property type="protein sequence ID" value="EJT96865.1"/>
    <property type="molecule type" value="Genomic_DNA"/>
</dbReference>
<protein>
    <submittedName>
        <fullName evidence="2">Uncharacterized protein</fullName>
    </submittedName>
</protein>
<dbReference type="RefSeq" id="XP_040623763.1">
    <property type="nucleotide sequence ID" value="XM_040769370.1"/>
</dbReference>
<feature type="region of interest" description="Disordered" evidence="1">
    <location>
        <begin position="130"/>
        <end position="152"/>
    </location>
</feature>
<dbReference type="HOGENOM" id="CLU_1570605_0_0_1"/>
<dbReference type="AlphaFoldDB" id="M5FN57"/>
<keyword evidence="3" id="KW-1185">Reference proteome</keyword>
<sequence>MPSAPAEAAHDGEAQGGCFNWAHVLKLMAVDKAEGDIAATATGIANISSAAADKASASVGGLPNASTEKGVPVTNTMHIQEGTAHDLGDGEEDEDEYEASDYGVEDAIFMDEEASIGTGVPMTEISPVTAAPAAGPRMAPLKKTRKQNHAKKDHKYLCLQQGYVRATQAD</sequence>
<feature type="compositionally biased region" description="Basic residues" evidence="1">
    <location>
        <begin position="140"/>
        <end position="152"/>
    </location>
</feature>